<dbReference type="InterPro" id="IPR000086">
    <property type="entry name" value="NUDIX_hydrolase_dom"/>
</dbReference>
<evidence type="ECO:0000313" key="9">
    <source>
        <dbReference type="EMBL" id="CAA9239344.1"/>
    </source>
</evidence>
<dbReference type="GO" id="GO:0005829">
    <property type="term" value="C:cytosol"/>
    <property type="evidence" value="ECO:0007669"/>
    <property type="project" value="TreeGrafter"/>
</dbReference>
<dbReference type="CDD" id="cd24161">
    <property type="entry name" value="NUDIX_ADPRase_Ndx2"/>
    <property type="match status" value="1"/>
</dbReference>
<dbReference type="SUPFAM" id="SSF55811">
    <property type="entry name" value="Nudix"/>
    <property type="match status" value="1"/>
</dbReference>
<feature type="domain" description="Nudix hydrolase" evidence="8">
    <location>
        <begin position="41"/>
        <end position="170"/>
    </location>
</feature>
<dbReference type="AlphaFoldDB" id="A0A6J4I0L1"/>
<evidence type="ECO:0000256" key="1">
    <source>
        <dbReference type="ARBA" id="ARBA00000847"/>
    </source>
</evidence>
<name>A0A6J4I0L1_9PROT</name>
<sequence>MAGHEITTTSSRIAYENRWMRVREDRIAYADGTPGLYGVVEKRDFVLVAPLDGDRLHLVEQYRYPIQQRQWEFPQGLMDSGETDHAACARRELREETGLDAASLVEAGELFLAAGFCTQPFRVFLATGLSPAAGVRDPEEQGMTTRAFALSEFEAMLRDGTMRDSVSVAAFGLLRARGML</sequence>
<gene>
    <name evidence="9" type="ORF">AVDCRST_MAG04-1521</name>
</gene>
<dbReference type="Pfam" id="PF00293">
    <property type="entry name" value="NUDIX"/>
    <property type="match status" value="1"/>
</dbReference>
<dbReference type="GO" id="GO:0019693">
    <property type="term" value="P:ribose phosphate metabolic process"/>
    <property type="evidence" value="ECO:0007669"/>
    <property type="project" value="TreeGrafter"/>
</dbReference>
<dbReference type="GO" id="GO:0016787">
    <property type="term" value="F:hydrolase activity"/>
    <property type="evidence" value="ECO:0007669"/>
    <property type="project" value="UniProtKB-KW"/>
</dbReference>
<dbReference type="PROSITE" id="PS51462">
    <property type="entry name" value="NUDIX"/>
    <property type="match status" value="1"/>
</dbReference>
<dbReference type="GO" id="GO:0006753">
    <property type="term" value="P:nucleoside phosphate metabolic process"/>
    <property type="evidence" value="ECO:0007669"/>
    <property type="project" value="TreeGrafter"/>
</dbReference>
<evidence type="ECO:0000256" key="4">
    <source>
        <dbReference type="ARBA" id="ARBA00016377"/>
    </source>
</evidence>
<dbReference type="PRINTS" id="PR00502">
    <property type="entry name" value="NUDIXFAMILY"/>
</dbReference>
<dbReference type="PANTHER" id="PTHR11839">
    <property type="entry name" value="UDP/ADP-SUGAR PYROPHOSPHATASE"/>
    <property type="match status" value="1"/>
</dbReference>
<organism evidence="9">
    <name type="scientific">uncultured Acetobacteraceae bacterium</name>
    <dbReference type="NCBI Taxonomy" id="169975"/>
    <lineage>
        <taxon>Bacteria</taxon>
        <taxon>Pseudomonadati</taxon>
        <taxon>Pseudomonadota</taxon>
        <taxon>Alphaproteobacteria</taxon>
        <taxon>Acetobacterales</taxon>
        <taxon>Acetobacteraceae</taxon>
        <taxon>environmental samples</taxon>
    </lineage>
</organism>
<evidence type="ECO:0000256" key="3">
    <source>
        <dbReference type="ARBA" id="ARBA00007275"/>
    </source>
</evidence>
<evidence type="ECO:0000256" key="2">
    <source>
        <dbReference type="ARBA" id="ARBA00001946"/>
    </source>
</evidence>
<evidence type="ECO:0000256" key="5">
    <source>
        <dbReference type="ARBA" id="ARBA00022801"/>
    </source>
</evidence>
<dbReference type="Gene3D" id="3.90.79.10">
    <property type="entry name" value="Nucleoside Triphosphate Pyrophosphohydrolase"/>
    <property type="match status" value="1"/>
</dbReference>
<reference evidence="9" key="1">
    <citation type="submission" date="2020-02" db="EMBL/GenBank/DDBJ databases">
        <authorList>
            <person name="Meier V. D."/>
        </authorList>
    </citation>
    <scope>NUCLEOTIDE SEQUENCE</scope>
    <source>
        <strain evidence="9">AVDCRST_MAG04</strain>
    </source>
</reference>
<comment type="cofactor">
    <cofactor evidence="2">
        <name>Mg(2+)</name>
        <dbReference type="ChEBI" id="CHEBI:18420"/>
    </cofactor>
</comment>
<protein>
    <recommendedName>
        <fullName evidence="4">GDP-mannose pyrophosphatase</fullName>
    </recommendedName>
    <alternativeName>
        <fullName evidence="6">GDP-mannose hydrolase</fullName>
    </alternativeName>
    <alternativeName>
        <fullName evidence="7">GDPMK</fullName>
    </alternativeName>
</protein>
<proteinExistence type="inferred from homology"/>
<keyword evidence="5 9" id="KW-0378">Hydrolase</keyword>
<evidence type="ECO:0000256" key="6">
    <source>
        <dbReference type="ARBA" id="ARBA00032162"/>
    </source>
</evidence>
<dbReference type="EMBL" id="CADCTL010000107">
    <property type="protein sequence ID" value="CAA9239344.1"/>
    <property type="molecule type" value="Genomic_DNA"/>
</dbReference>
<comment type="catalytic activity">
    <reaction evidence="1">
        <text>GDP-alpha-D-mannose + H2O = alpha-D-mannose 1-phosphate + GMP + 2 H(+)</text>
        <dbReference type="Rhea" id="RHEA:27978"/>
        <dbReference type="ChEBI" id="CHEBI:15377"/>
        <dbReference type="ChEBI" id="CHEBI:15378"/>
        <dbReference type="ChEBI" id="CHEBI:57527"/>
        <dbReference type="ChEBI" id="CHEBI:58115"/>
        <dbReference type="ChEBI" id="CHEBI:58409"/>
    </reaction>
</comment>
<dbReference type="InterPro" id="IPR015797">
    <property type="entry name" value="NUDIX_hydrolase-like_dom_sf"/>
</dbReference>
<dbReference type="InterPro" id="IPR020476">
    <property type="entry name" value="Nudix_hydrolase"/>
</dbReference>
<comment type="similarity">
    <text evidence="3">Belongs to the Nudix hydrolase family. NudK subfamily.</text>
</comment>
<accession>A0A6J4I0L1</accession>
<evidence type="ECO:0000256" key="7">
    <source>
        <dbReference type="ARBA" id="ARBA00032272"/>
    </source>
</evidence>
<dbReference type="PANTHER" id="PTHR11839:SF18">
    <property type="entry name" value="NUDIX HYDROLASE DOMAIN-CONTAINING PROTEIN"/>
    <property type="match status" value="1"/>
</dbReference>
<evidence type="ECO:0000259" key="8">
    <source>
        <dbReference type="PROSITE" id="PS51462"/>
    </source>
</evidence>